<dbReference type="Pfam" id="PF00023">
    <property type="entry name" value="Ank"/>
    <property type="match status" value="2"/>
</dbReference>
<dbReference type="InParanoid" id="G3JA72"/>
<feature type="repeat" description="ANK" evidence="3">
    <location>
        <begin position="728"/>
        <end position="755"/>
    </location>
</feature>
<dbReference type="PROSITE" id="PS50297">
    <property type="entry name" value="ANK_REP_REGION"/>
    <property type="match status" value="4"/>
</dbReference>
<proteinExistence type="predicted"/>
<keyword evidence="1" id="KW-0677">Repeat</keyword>
<dbReference type="PRINTS" id="PR01415">
    <property type="entry name" value="ANKYRIN"/>
</dbReference>
<accession>G3JA72</accession>
<dbReference type="SMART" id="SM00248">
    <property type="entry name" value="ANK"/>
    <property type="match status" value="14"/>
</dbReference>
<dbReference type="InterPro" id="IPR036770">
    <property type="entry name" value="Ankyrin_rpt-contain_sf"/>
</dbReference>
<dbReference type="PANTHER" id="PTHR24198">
    <property type="entry name" value="ANKYRIN REPEAT AND PROTEIN KINASE DOMAIN-CONTAINING PROTEIN"/>
    <property type="match status" value="1"/>
</dbReference>
<dbReference type="VEuPathDB" id="FungiDB:CCM_02513"/>
<dbReference type="OrthoDB" id="195446at2759"/>
<dbReference type="KEGG" id="cmt:CCM_02513"/>
<evidence type="ECO:0000256" key="2">
    <source>
        <dbReference type="ARBA" id="ARBA00023043"/>
    </source>
</evidence>
<name>G3JA72_CORMM</name>
<feature type="repeat" description="ANK" evidence="3">
    <location>
        <begin position="137"/>
        <end position="169"/>
    </location>
</feature>
<feature type="repeat" description="ANK" evidence="3">
    <location>
        <begin position="570"/>
        <end position="602"/>
    </location>
</feature>
<evidence type="ECO:0000313" key="4">
    <source>
        <dbReference type="EMBL" id="EGX94242.1"/>
    </source>
</evidence>
<feature type="repeat" description="ANK" evidence="3">
    <location>
        <begin position="603"/>
        <end position="632"/>
    </location>
</feature>
<reference evidence="4 5" key="1">
    <citation type="journal article" date="2011" name="Genome Biol.">
        <title>Genome sequence of the insect pathogenic fungus Cordyceps militaris, a valued traditional Chinese medicine.</title>
        <authorList>
            <person name="Zheng P."/>
            <person name="Xia Y."/>
            <person name="Xiao G."/>
            <person name="Xiong C."/>
            <person name="Hu X."/>
            <person name="Zhang S."/>
            <person name="Zheng H."/>
            <person name="Huang Y."/>
            <person name="Zhou Y."/>
            <person name="Wang S."/>
            <person name="Zhao G.P."/>
            <person name="Liu X."/>
            <person name="St Leger R.J."/>
            <person name="Wang C."/>
        </authorList>
    </citation>
    <scope>NUCLEOTIDE SEQUENCE [LARGE SCALE GENOMIC DNA]</scope>
    <source>
        <strain evidence="4 5">CM01</strain>
    </source>
</reference>
<dbReference type="eggNOG" id="KOG4177">
    <property type="taxonomic scope" value="Eukaryota"/>
</dbReference>
<gene>
    <name evidence="4" type="ORF">CCM_02513</name>
</gene>
<dbReference type="AlphaFoldDB" id="G3JA72"/>
<sequence length="921" mass="101622">MSFRGLPIEMLFNVAGYLTSVADIFSLSILTRRSYAALKFYLYEYDAKSLQPRALLWAAAYGNQKMLENALGARTDVDTQFTASFPFKKGNDKHAAVLQVVEPGDSHVHPPRWLATALAAAAAESYTIQGGLAAASVGHTAILAAARAGHAAIVERLLAAGANPRGMDGTGRNALHCAAAGDHIEIIKLLLEKYPSLLYDYDHDGEYNRVQRLPLEYGAKEKSVFRLLLEAMDPLMYSLGLLLAASYGHDDIFDWLKERAPIRITSIRLLLRACQGNTEGHLRLTRSLLEDGVKAPLDAVDSCKLLYIICSKNRSRTAEFVKLLLEHGADATGHFKDNGGLHTPLIGAGRHSNIKVMNLLLENVERPIEVYNEALVQLIRQSICWSQKSEGFRLIRDKFPFTIPGMEATAMLLHASWHNNYKLAEVLIKLGVDVNASHPTVNPSGALHPSEIPSGALQSAWSRGSVETIKLLLAAGADPNAVNRHGFPILTNQRWPVDSEKRQLQCLKLLLDAGADPLAVSKTSHTALHSACLAGAVECVRLLLHHYNADATMAASDEQYTGVPDTEKRDGLTPLHAAVRSGKLEIVKMLVARGASVHDTYARGCTALHDACVLEKPEEIIEFLLSKGVQVSECFWYGKEPMGYGCARDWKWSRRATTPLEILLEQRQVPPSRHAVELLLDCSDQSQKPMNTMLVKACERKCFEAARVFLERKTTLKLLRRSTEAYLLFMAAWNADLNMVMLLIEHGADVNLRTIEGLSPLATEGPAHAGIIKCLLSAGADIGCACVSPTRYKRDEKELPQSVRHESAKKLAMGTLSLTHDMRALELLLDKLDKVLGPEDWRDVLFEAVKKRAINLIRLLVERGLATIDQRNPTDDTTAGEALIKGSKWPDDDDSLAIVRYLRGQERARQMSPTRNRGPNE</sequence>
<dbReference type="Proteomes" id="UP000001610">
    <property type="component" value="Unassembled WGS sequence"/>
</dbReference>
<dbReference type="Gene3D" id="1.25.40.20">
    <property type="entry name" value="Ankyrin repeat-containing domain"/>
    <property type="match status" value="5"/>
</dbReference>
<evidence type="ECO:0000256" key="1">
    <source>
        <dbReference type="ARBA" id="ARBA00022737"/>
    </source>
</evidence>
<feature type="repeat" description="ANK" evidence="3">
    <location>
        <begin position="170"/>
        <end position="193"/>
    </location>
</feature>
<evidence type="ECO:0000313" key="5">
    <source>
        <dbReference type="Proteomes" id="UP000001610"/>
    </source>
</evidence>
<dbReference type="PANTHER" id="PTHR24198:SF165">
    <property type="entry name" value="ANKYRIN REPEAT-CONTAINING PROTEIN-RELATED"/>
    <property type="match status" value="1"/>
</dbReference>
<organism evidence="4 5">
    <name type="scientific">Cordyceps militaris (strain CM01)</name>
    <name type="common">Caterpillar fungus</name>
    <dbReference type="NCBI Taxonomy" id="983644"/>
    <lineage>
        <taxon>Eukaryota</taxon>
        <taxon>Fungi</taxon>
        <taxon>Dikarya</taxon>
        <taxon>Ascomycota</taxon>
        <taxon>Pezizomycotina</taxon>
        <taxon>Sordariomycetes</taxon>
        <taxon>Hypocreomycetidae</taxon>
        <taxon>Hypocreales</taxon>
        <taxon>Cordycipitaceae</taxon>
        <taxon>Cordyceps</taxon>
    </lineage>
</organism>
<dbReference type="HOGENOM" id="CLU_316640_0_0_1"/>
<keyword evidence="5" id="KW-1185">Reference proteome</keyword>
<keyword evidence="2 3" id="KW-0040">ANK repeat</keyword>
<dbReference type="GeneID" id="18164540"/>
<dbReference type="Pfam" id="PF12796">
    <property type="entry name" value="Ank_2"/>
    <property type="match status" value="3"/>
</dbReference>
<protein>
    <submittedName>
        <fullName evidence="4">Ankyrin 2,3/unc44</fullName>
    </submittedName>
</protein>
<dbReference type="PROSITE" id="PS50088">
    <property type="entry name" value="ANK_REPEAT"/>
    <property type="match status" value="6"/>
</dbReference>
<dbReference type="SUPFAM" id="SSF140860">
    <property type="entry name" value="Pseudo ankyrin repeat-like"/>
    <property type="match status" value="1"/>
</dbReference>
<feature type="repeat" description="ANK" evidence="3">
    <location>
        <begin position="456"/>
        <end position="484"/>
    </location>
</feature>
<evidence type="ECO:0000256" key="3">
    <source>
        <dbReference type="PROSITE-ProRule" id="PRU00023"/>
    </source>
</evidence>
<dbReference type="EMBL" id="JH126400">
    <property type="protein sequence ID" value="EGX94242.1"/>
    <property type="molecule type" value="Genomic_DNA"/>
</dbReference>
<dbReference type="RefSeq" id="XP_006667728.1">
    <property type="nucleotide sequence ID" value="XM_006667665.1"/>
</dbReference>
<dbReference type="InterPro" id="IPR002110">
    <property type="entry name" value="Ankyrin_rpt"/>
</dbReference>
<dbReference type="SUPFAM" id="SSF48403">
    <property type="entry name" value="Ankyrin repeat"/>
    <property type="match status" value="3"/>
</dbReference>